<gene>
    <name evidence="11" type="ORF">GALL_113620</name>
</gene>
<dbReference type="GO" id="GO:0000155">
    <property type="term" value="F:phosphorelay sensor kinase activity"/>
    <property type="evidence" value="ECO:0007669"/>
    <property type="project" value="InterPro"/>
</dbReference>
<dbReference type="SUPFAM" id="SSF55785">
    <property type="entry name" value="PYP-like sensor domain (PAS domain)"/>
    <property type="match status" value="5"/>
</dbReference>
<dbReference type="GO" id="GO:0005524">
    <property type="term" value="F:ATP binding"/>
    <property type="evidence" value="ECO:0007669"/>
    <property type="project" value="UniProtKB-KW"/>
</dbReference>
<dbReference type="InterPro" id="IPR011006">
    <property type="entry name" value="CheY-like_superfamily"/>
</dbReference>
<comment type="caution">
    <text evidence="11">The sequence shown here is derived from an EMBL/GenBank/DDBJ whole genome shotgun (WGS) entry which is preliminary data.</text>
</comment>
<evidence type="ECO:0000256" key="5">
    <source>
        <dbReference type="ARBA" id="ARBA00022840"/>
    </source>
</evidence>
<dbReference type="InterPro" id="IPR013655">
    <property type="entry name" value="PAS_fold_3"/>
</dbReference>
<dbReference type="CDD" id="cd00130">
    <property type="entry name" value="PAS"/>
    <property type="match status" value="2"/>
</dbReference>
<evidence type="ECO:0000256" key="2">
    <source>
        <dbReference type="ARBA" id="ARBA00022679"/>
    </source>
</evidence>
<dbReference type="Pfam" id="PF00072">
    <property type="entry name" value="Response_reg"/>
    <property type="match status" value="1"/>
</dbReference>
<keyword evidence="6" id="KW-0902">Two-component regulatory system</keyword>
<evidence type="ECO:0000259" key="8">
    <source>
        <dbReference type="PROSITE" id="PS50110"/>
    </source>
</evidence>
<keyword evidence="1" id="KW-0597">Phosphoprotein</keyword>
<dbReference type="InterPro" id="IPR004358">
    <property type="entry name" value="Sig_transdc_His_kin-like_C"/>
</dbReference>
<feature type="domain" description="PAS" evidence="9">
    <location>
        <begin position="279"/>
        <end position="351"/>
    </location>
</feature>
<feature type="domain" description="PAC" evidence="10">
    <location>
        <begin position="355"/>
        <end position="407"/>
    </location>
</feature>
<dbReference type="SUPFAM" id="SSF47384">
    <property type="entry name" value="Homodimeric domain of signal transducing histidine kinase"/>
    <property type="match status" value="1"/>
</dbReference>
<dbReference type="CDD" id="cd00082">
    <property type="entry name" value="HisKA"/>
    <property type="match status" value="1"/>
</dbReference>
<evidence type="ECO:0000256" key="4">
    <source>
        <dbReference type="ARBA" id="ARBA00022777"/>
    </source>
</evidence>
<keyword evidence="2" id="KW-0808">Transferase</keyword>
<dbReference type="Pfam" id="PF02518">
    <property type="entry name" value="HATPase_c"/>
    <property type="match status" value="1"/>
</dbReference>
<dbReference type="SMART" id="SM00091">
    <property type="entry name" value="PAS"/>
    <property type="match status" value="2"/>
</dbReference>
<dbReference type="PROSITE" id="PS50110">
    <property type="entry name" value="RESPONSE_REGULATORY"/>
    <property type="match status" value="1"/>
</dbReference>
<organism evidence="11">
    <name type="scientific">mine drainage metagenome</name>
    <dbReference type="NCBI Taxonomy" id="410659"/>
    <lineage>
        <taxon>unclassified sequences</taxon>
        <taxon>metagenomes</taxon>
        <taxon>ecological metagenomes</taxon>
    </lineage>
</organism>
<keyword evidence="3" id="KW-0547">Nucleotide-binding</keyword>
<dbReference type="InterPro" id="IPR005467">
    <property type="entry name" value="His_kinase_dom"/>
</dbReference>
<dbReference type="InterPro" id="IPR036097">
    <property type="entry name" value="HisK_dim/P_sf"/>
</dbReference>
<dbReference type="InterPro" id="IPR013656">
    <property type="entry name" value="PAS_4"/>
</dbReference>
<dbReference type="PRINTS" id="PR00344">
    <property type="entry name" value="BCTRLSENSOR"/>
</dbReference>
<feature type="domain" description="Response regulatory" evidence="8">
    <location>
        <begin position="943"/>
        <end position="1063"/>
    </location>
</feature>
<dbReference type="InterPro" id="IPR035965">
    <property type="entry name" value="PAS-like_dom_sf"/>
</dbReference>
<dbReference type="PANTHER" id="PTHR43065">
    <property type="entry name" value="SENSOR HISTIDINE KINASE"/>
    <property type="match status" value="1"/>
</dbReference>
<dbReference type="InterPro" id="IPR003661">
    <property type="entry name" value="HisK_dim/P_dom"/>
</dbReference>
<reference evidence="11" key="1">
    <citation type="submission" date="2016-10" db="EMBL/GenBank/DDBJ databases">
        <title>Sequence of Gallionella enrichment culture.</title>
        <authorList>
            <person name="Poehlein A."/>
            <person name="Muehling M."/>
            <person name="Daniel R."/>
        </authorList>
    </citation>
    <scope>NUCLEOTIDE SEQUENCE</scope>
</reference>
<dbReference type="PANTHER" id="PTHR43065:SF46">
    <property type="entry name" value="C4-DICARBOXYLATE TRANSPORT SENSOR PROTEIN DCTB"/>
    <property type="match status" value="1"/>
</dbReference>
<keyword evidence="5" id="KW-0067">ATP-binding</keyword>
<evidence type="ECO:0000259" key="10">
    <source>
        <dbReference type="PROSITE" id="PS50113"/>
    </source>
</evidence>
<dbReference type="SMART" id="SM00387">
    <property type="entry name" value="HATPase_c"/>
    <property type="match status" value="1"/>
</dbReference>
<evidence type="ECO:0000313" key="11">
    <source>
        <dbReference type="EMBL" id="OIR06447.1"/>
    </source>
</evidence>
<dbReference type="AlphaFoldDB" id="A0A1J5SDI4"/>
<evidence type="ECO:0000259" key="9">
    <source>
        <dbReference type="PROSITE" id="PS50112"/>
    </source>
</evidence>
<dbReference type="InterPro" id="IPR001610">
    <property type="entry name" value="PAC"/>
</dbReference>
<dbReference type="Gene3D" id="1.10.287.130">
    <property type="match status" value="1"/>
</dbReference>
<dbReference type="InterPro" id="IPR036890">
    <property type="entry name" value="HATPase_C_sf"/>
</dbReference>
<dbReference type="SMART" id="SM00086">
    <property type="entry name" value="PAC"/>
    <property type="match status" value="1"/>
</dbReference>
<dbReference type="Pfam" id="PF08448">
    <property type="entry name" value="PAS_4"/>
    <property type="match status" value="1"/>
</dbReference>
<evidence type="ECO:0000256" key="1">
    <source>
        <dbReference type="ARBA" id="ARBA00022553"/>
    </source>
</evidence>
<dbReference type="Gene3D" id="3.40.50.2300">
    <property type="match status" value="1"/>
</dbReference>
<evidence type="ECO:0000256" key="3">
    <source>
        <dbReference type="ARBA" id="ARBA00022741"/>
    </source>
</evidence>
<dbReference type="Gene3D" id="3.30.450.20">
    <property type="entry name" value="PAS domain"/>
    <property type="match status" value="3"/>
</dbReference>
<dbReference type="Pfam" id="PF13426">
    <property type="entry name" value="PAS_9"/>
    <property type="match status" value="1"/>
</dbReference>
<protein>
    <submittedName>
        <fullName evidence="11">Blue-light-activated protein</fullName>
    </submittedName>
</protein>
<sequence length="1067" mass="117384">MIDVIPDAALIVDGAEDLLLVANQAAANLAGTRGHLTAGGRHSGLYPAAAQARIGSMIASSVLGRTEKARTLLRSTNGEEIPVEVRTAPLDVADRNLVLVILRDLRPGIAVEQGLRESEARYRALVDGVPVAVVEKDYTELVAWMDALRASGVADLEGHLKAHPHELAEQFRCVTVVSANRMALQKFPLLGQAVEGLGWDQLKDTSLGEVFLREVEALWRRRGSMTCMLDHRKGDGFAGHMLLHWTAPSIEGWQDGRHGLLVFSDLTELRQIEQQLRISEERPRLALQGFNVGIWEYNFETGESYYSERWKTMLGYEVHEIGNRREEWLDRIHPDDRGHVERSLQAHLEGSHSHYESEHRVRCKDGSYRWVLSRGRAFFDHNGRPQRLLGAHADITDRRLSEEALRLSEARYRQLLEHSPIAIIEMDVTRLGSWLEAQRNGGAQAPDCELPSGLGEHAWARLRGTNEAAVSLMEAGSQAEVAVHFEALCSTDLAPLRRQVVDALWHGRHYIEGEVSFRTLAGAKVRAVYHWWVPQVSGRPNLEGAQLVLVDLSDIVRAEDALAAERERLSVTLRSMSEGVVTTDTDGRVQYLNPAAEQLLECAGEHCVGRRLGEICVLVHERTKAPVRLPDMETLAQLREAEVPPQTMLVGGQGRTCVVEGRLASLQKSEGRALGAVLVLRDMTERVRLEAEQLRSSKLESLGVLAGGIAHDFNNILTVVMGNLTLTMLDSQAMTAAGRWLKEAERGVVRARDLTQQLLTFAKGGEPVRTAVALADFVKETAEFALHGSKTRCIFQFGQALWAAEVDKGQVGQVVQNIVINANQAMPDGGLLRISLVNTVVDEATGGAVRPGRYLKLSIADTGTGIRPDHLARIFDPYFTTKPQGSGLGLATVYSIVCKHQGHVDVESQVGVGTTFHIWLPAAKVQPAADRPEHAGASGRTGRILFMDDEEPIRRLGQALLQSLGYEAKVVRDGGEVLREFDEARERGRPYDLVMLDLTVAGGMGGLAALQEIRRRDPSAKAIVTSGYSSDPVMGDYRSYGFQGMVPKPYRIGDLGRTIQEVLNGAA</sequence>
<feature type="domain" description="PAS" evidence="9">
    <location>
        <begin position="565"/>
        <end position="628"/>
    </location>
</feature>
<dbReference type="InterPro" id="IPR000700">
    <property type="entry name" value="PAS-assoc_C"/>
</dbReference>
<dbReference type="SUPFAM" id="SSF55874">
    <property type="entry name" value="ATPase domain of HSP90 chaperone/DNA topoisomerase II/histidine kinase"/>
    <property type="match status" value="1"/>
</dbReference>
<evidence type="ECO:0000259" key="7">
    <source>
        <dbReference type="PROSITE" id="PS50109"/>
    </source>
</evidence>
<dbReference type="PROSITE" id="PS50113">
    <property type="entry name" value="PAC"/>
    <property type="match status" value="1"/>
</dbReference>
<dbReference type="Pfam" id="PF08447">
    <property type="entry name" value="PAS_3"/>
    <property type="match status" value="1"/>
</dbReference>
<dbReference type="InterPro" id="IPR003594">
    <property type="entry name" value="HATPase_dom"/>
</dbReference>
<feature type="domain" description="Histidine kinase" evidence="7">
    <location>
        <begin position="708"/>
        <end position="924"/>
    </location>
</feature>
<name>A0A1J5SDI4_9ZZZZ</name>
<dbReference type="SUPFAM" id="SSF52172">
    <property type="entry name" value="CheY-like"/>
    <property type="match status" value="1"/>
</dbReference>
<dbReference type="SMART" id="SM00448">
    <property type="entry name" value="REC"/>
    <property type="match status" value="1"/>
</dbReference>
<dbReference type="InterPro" id="IPR000014">
    <property type="entry name" value="PAS"/>
</dbReference>
<dbReference type="PROSITE" id="PS50112">
    <property type="entry name" value="PAS"/>
    <property type="match status" value="2"/>
</dbReference>
<evidence type="ECO:0000256" key="6">
    <source>
        <dbReference type="ARBA" id="ARBA00023012"/>
    </source>
</evidence>
<dbReference type="PROSITE" id="PS50109">
    <property type="entry name" value="HIS_KIN"/>
    <property type="match status" value="1"/>
</dbReference>
<dbReference type="EMBL" id="MLJW01000043">
    <property type="protein sequence ID" value="OIR06447.1"/>
    <property type="molecule type" value="Genomic_DNA"/>
</dbReference>
<dbReference type="Gene3D" id="3.30.565.10">
    <property type="entry name" value="Histidine kinase-like ATPase, C-terminal domain"/>
    <property type="match status" value="1"/>
</dbReference>
<accession>A0A1J5SDI4</accession>
<dbReference type="SMART" id="SM00388">
    <property type="entry name" value="HisKA"/>
    <property type="match status" value="1"/>
</dbReference>
<keyword evidence="4" id="KW-0418">Kinase</keyword>
<proteinExistence type="predicted"/>
<dbReference type="NCBIfam" id="TIGR00229">
    <property type="entry name" value="sensory_box"/>
    <property type="match status" value="2"/>
</dbReference>
<dbReference type="InterPro" id="IPR001789">
    <property type="entry name" value="Sig_transdc_resp-reg_receiver"/>
</dbReference>